<sequence length="93" mass="10643">MFLNTLLLQHRFKQFQTDIARSLMSQGSGAEFCGLFTVHLSVFVSSLAYQAFCSETSLLSFLECDVSHQCNIVILITYAFVQKHCFGMLFWDM</sequence>
<dbReference type="EMBL" id="GEDV01011970">
    <property type="protein sequence ID" value="JAP76587.1"/>
    <property type="molecule type" value="Transcribed_RNA"/>
</dbReference>
<evidence type="ECO:0000313" key="1">
    <source>
        <dbReference type="EMBL" id="JAP76587.1"/>
    </source>
</evidence>
<name>A0A131YCF5_RHIAP</name>
<organism evidence="1">
    <name type="scientific">Rhipicephalus appendiculatus</name>
    <name type="common">Brown ear tick</name>
    <dbReference type="NCBI Taxonomy" id="34631"/>
    <lineage>
        <taxon>Eukaryota</taxon>
        <taxon>Metazoa</taxon>
        <taxon>Ecdysozoa</taxon>
        <taxon>Arthropoda</taxon>
        <taxon>Chelicerata</taxon>
        <taxon>Arachnida</taxon>
        <taxon>Acari</taxon>
        <taxon>Parasitiformes</taxon>
        <taxon>Ixodida</taxon>
        <taxon>Ixodoidea</taxon>
        <taxon>Ixodidae</taxon>
        <taxon>Rhipicephalinae</taxon>
        <taxon>Rhipicephalus</taxon>
        <taxon>Rhipicephalus</taxon>
    </lineage>
</organism>
<proteinExistence type="predicted"/>
<accession>A0A131YCF5</accession>
<reference evidence="1" key="1">
    <citation type="journal article" date="2016" name="Ticks Tick Borne Dis.">
        <title>De novo assembly and annotation of the salivary gland transcriptome of Rhipicephalus appendiculatus male and female ticks during blood feeding.</title>
        <authorList>
            <person name="de Castro M.H."/>
            <person name="de Klerk D."/>
            <person name="Pienaar R."/>
            <person name="Latif A.A."/>
            <person name="Rees D.J."/>
            <person name="Mans B.J."/>
        </authorList>
    </citation>
    <scope>NUCLEOTIDE SEQUENCE</scope>
    <source>
        <tissue evidence="1">Salivary glands</tissue>
    </source>
</reference>
<dbReference type="AlphaFoldDB" id="A0A131YCF5"/>
<protein>
    <submittedName>
        <fullName evidence="1">Uncharacterized protein</fullName>
    </submittedName>
</protein>